<comment type="similarity">
    <text evidence="2 5">Belongs to the PNP/MTAP phosphorylase family.</text>
</comment>
<gene>
    <name evidence="9" type="ORF">UV73_C0022G0002</name>
</gene>
<feature type="binding site" evidence="6">
    <location>
        <position position="252"/>
    </location>
    <ligand>
        <name>phosphate</name>
        <dbReference type="ChEBI" id="CHEBI:43474"/>
    </ligand>
</feature>
<protein>
    <recommendedName>
        <fullName evidence="5">Purine nucleoside phosphorylase</fullName>
        <ecNumber evidence="5">2.4.2.1</ecNumber>
    </recommendedName>
    <alternativeName>
        <fullName evidence="5">Inosine-guanosine phosphorylase</fullName>
    </alternativeName>
</protein>
<dbReference type="SUPFAM" id="SSF53167">
    <property type="entry name" value="Purine and uridine phosphorylases"/>
    <property type="match status" value="1"/>
</dbReference>
<evidence type="ECO:0000313" key="9">
    <source>
        <dbReference type="EMBL" id="KKS95138.1"/>
    </source>
</evidence>
<evidence type="ECO:0000256" key="6">
    <source>
        <dbReference type="PIRSR" id="PIRSR000477-2"/>
    </source>
</evidence>
<organism evidence="9 10">
    <name type="scientific">Candidatus Gottesmanbacteria bacterium GW2011_GWA2_43_14</name>
    <dbReference type="NCBI Taxonomy" id="1618443"/>
    <lineage>
        <taxon>Bacteria</taxon>
        <taxon>Candidatus Gottesmaniibacteriota</taxon>
    </lineage>
</organism>
<dbReference type="Gene3D" id="3.40.50.1580">
    <property type="entry name" value="Nucleoside phosphorylase domain"/>
    <property type="match status" value="1"/>
</dbReference>
<dbReference type="InterPro" id="IPR000845">
    <property type="entry name" value="Nucleoside_phosphorylase_d"/>
</dbReference>
<comment type="function">
    <text evidence="5">The purine nucleoside phosphorylases catalyze the phosphorolytic breakdown of the N-glycosidic bond in the beta-(deoxy)ribonucleoside molecules, with the formation of the corresponding free purine bases and pentose-1-phosphate.</text>
</comment>
<dbReference type="InterPro" id="IPR011268">
    <property type="entry name" value="Purine_phosphorylase"/>
</dbReference>
<feature type="binding site" evidence="6">
    <location>
        <position position="233"/>
    </location>
    <ligand>
        <name>a purine D-ribonucleoside</name>
        <dbReference type="ChEBI" id="CHEBI:142355"/>
    </ligand>
</feature>
<evidence type="ECO:0000256" key="4">
    <source>
        <dbReference type="ARBA" id="ARBA00022679"/>
    </source>
</evidence>
<evidence type="ECO:0000259" key="8">
    <source>
        <dbReference type="Pfam" id="PF01048"/>
    </source>
</evidence>
<sequence>MAASELPSHHSPGMDTSLSRSDVFFDPQEYMNRIWTAADFINERLPEDFTPKIVLTLGSGGLGEVASLIDREAIIPYEEIPGFKKPTAEGHAGNLIAGYIERVPVIGLQGRRHFYEEGGQPNPVIAMKDITFPVYVARALNAILYFATNAAGGLNPEYKTGDLMVINSHLGLNFPNPLAGPQVPFADPDRFQPQDREYNPKLRDLLHKAAKNLGETDHVHEGVYCAVSGPSYETDAESRYLRIIGADAVGMSTVPEIIVATNLGMDTLGLSLITNVVAEDGTNATSHHEVMAALENPATKKRISGVTREFINQYRFWSLLNR</sequence>
<name>A0A0G1G880_9BACT</name>
<dbReference type="CDD" id="cd09009">
    <property type="entry name" value="PNP-EcPNPII_like"/>
    <property type="match status" value="1"/>
</dbReference>
<dbReference type="PATRIC" id="fig|1618443.3.peg.1692"/>
<dbReference type="STRING" id="1618443.UV73_C0022G0002"/>
<dbReference type="PANTHER" id="PTHR11904:SF9">
    <property type="entry name" value="PURINE NUCLEOSIDE PHOSPHORYLASE-RELATED"/>
    <property type="match status" value="1"/>
</dbReference>
<reference evidence="9 10" key="1">
    <citation type="journal article" date="2015" name="Nature">
        <title>rRNA introns, odd ribosomes, and small enigmatic genomes across a large radiation of phyla.</title>
        <authorList>
            <person name="Brown C.T."/>
            <person name="Hug L.A."/>
            <person name="Thomas B.C."/>
            <person name="Sharon I."/>
            <person name="Castelle C.J."/>
            <person name="Singh A."/>
            <person name="Wilkins M.J."/>
            <person name="Williams K.H."/>
            <person name="Banfield J.F."/>
        </authorList>
    </citation>
    <scope>NUCLEOTIDE SEQUENCE [LARGE SCALE GENOMIC DNA]</scope>
</reference>
<dbReference type="EMBL" id="LCFP01000022">
    <property type="protein sequence ID" value="KKS95138.1"/>
    <property type="molecule type" value="Genomic_DNA"/>
</dbReference>
<keyword evidence="4 5" id="KW-0808">Transferase</keyword>
<evidence type="ECO:0000256" key="5">
    <source>
        <dbReference type="PIRNR" id="PIRNR000477"/>
    </source>
</evidence>
<dbReference type="UniPathway" id="UPA00606"/>
<feature type="region of interest" description="Disordered" evidence="7">
    <location>
        <begin position="1"/>
        <end position="20"/>
    </location>
</feature>
<keyword evidence="3 5" id="KW-0328">Glycosyltransferase</keyword>
<dbReference type="GO" id="GO:0005737">
    <property type="term" value="C:cytoplasm"/>
    <property type="evidence" value="ECO:0007669"/>
    <property type="project" value="TreeGrafter"/>
</dbReference>
<evidence type="ECO:0000256" key="1">
    <source>
        <dbReference type="ARBA" id="ARBA00005058"/>
    </source>
</evidence>
<dbReference type="Proteomes" id="UP000034894">
    <property type="component" value="Unassembled WGS sequence"/>
</dbReference>
<feature type="binding site" evidence="6">
    <location>
        <position position="150"/>
    </location>
    <ligand>
        <name>phosphate</name>
        <dbReference type="ChEBI" id="CHEBI:43474"/>
    </ligand>
</feature>
<evidence type="ECO:0000256" key="3">
    <source>
        <dbReference type="ARBA" id="ARBA00022676"/>
    </source>
</evidence>
<feature type="domain" description="Nucleoside phosphorylase" evidence="8">
    <location>
        <begin position="52"/>
        <end position="298"/>
    </location>
</feature>
<dbReference type="PIRSF" id="PIRSF000477">
    <property type="entry name" value="PurNPase"/>
    <property type="match status" value="1"/>
</dbReference>
<dbReference type="GO" id="GO:0009116">
    <property type="term" value="P:nucleoside metabolic process"/>
    <property type="evidence" value="ECO:0007669"/>
    <property type="project" value="InterPro"/>
</dbReference>
<evidence type="ECO:0000256" key="7">
    <source>
        <dbReference type="SAM" id="MobiDB-lite"/>
    </source>
</evidence>
<dbReference type="PANTHER" id="PTHR11904">
    <property type="entry name" value="METHYLTHIOADENOSINE/PURINE NUCLEOSIDE PHOSPHORYLASE"/>
    <property type="match status" value="1"/>
</dbReference>
<dbReference type="GO" id="GO:0004731">
    <property type="term" value="F:purine-nucleoside phosphorylase activity"/>
    <property type="evidence" value="ECO:0007669"/>
    <property type="project" value="UniProtKB-EC"/>
</dbReference>
<dbReference type="EC" id="2.4.2.1" evidence="5"/>
<comment type="pathway">
    <text evidence="1 5">Purine metabolism; purine nucleoside salvage.</text>
</comment>
<feature type="binding site" evidence="6">
    <location>
        <position position="59"/>
    </location>
    <ligand>
        <name>phosphate</name>
        <dbReference type="ChEBI" id="CHEBI:43474"/>
    </ligand>
</feature>
<proteinExistence type="inferred from homology"/>
<dbReference type="NCBIfam" id="TIGR01697">
    <property type="entry name" value="PNPH-PUNA-XAPA"/>
    <property type="match status" value="1"/>
</dbReference>
<dbReference type="Pfam" id="PF01048">
    <property type="entry name" value="PNP_UDP_1"/>
    <property type="match status" value="1"/>
</dbReference>
<feature type="binding site" evidence="6">
    <location>
        <begin position="111"/>
        <end position="113"/>
    </location>
    <ligand>
        <name>phosphate</name>
        <dbReference type="ChEBI" id="CHEBI:43474"/>
    </ligand>
</feature>
<dbReference type="InterPro" id="IPR035994">
    <property type="entry name" value="Nucleoside_phosphorylase_sf"/>
</dbReference>
<accession>A0A0G1G880</accession>
<dbReference type="AlphaFoldDB" id="A0A0G1G880"/>
<dbReference type="NCBIfam" id="NF006054">
    <property type="entry name" value="PRK08202.1"/>
    <property type="match status" value="1"/>
</dbReference>
<evidence type="ECO:0000313" key="10">
    <source>
        <dbReference type="Proteomes" id="UP000034894"/>
    </source>
</evidence>
<feature type="binding site" evidence="6">
    <location>
        <position position="275"/>
    </location>
    <ligand>
        <name>a purine D-ribonucleoside</name>
        <dbReference type="ChEBI" id="CHEBI:142355"/>
    </ligand>
</feature>
<evidence type="ECO:0000256" key="2">
    <source>
        <dbReference type="ARBA" id="ARBA00006751"/>
    </source>
</evidence>
<comment type="caution">
    <text evidence="9">The sequence shown here is derived from an EMBL/GenBank/DDBJ whole genome shotgun (WGS) entry which is preliminary data.</text>
</comment>
<feature type="binding site" evidence="6">
    <location>
        <position position="91"/>
    </location>
    <ligand>
        <name>phosphate</name>
        <dbReference type="ChEBI" id="CHEBI:43474"/>
    </ligand>
</feature>